<feature type="transmembrane region" description="Helical" evidence="6">
    <location>
        <begin position="175"/>
        <end position="193"/>
    </location>
</feature>
<protein>
    <submittedName>
        <fullName evidence="7">Branched-chain amino acid ABC transporter permease</fullName>
    </submittedName>
</protein>
<feature type="transmembrane region" description="Helical" evidence="6">
    <location>
        <begin position="56"/>
        <end position="75"/>
    </location>
</feature>
<feature type="transmembrane region" description="Helical" evidence="6">
    <location>
        <begin position="133"/>
        <end position="155"/>
    </location>
</feature>
<keyword evidence="2" id="KW-1003">Cell membrane</keyword>
<comment type="caution">
    <text evidence="7">The sequence shown here is derived from an EMBL/GenBank/DDBJ whole genome shotgun (WGS) entry which is preliminary data.</text>
</comment>
<keyword evidence="3 6" id="KW-0812">Transmembrane</keyword>
<proteinExistence type="predicted"/>
<dbReference type="CDD" id="cd06579">
    <property type="entry name" value="TM_PBP1_transp_AraH_like"/>
    <property type="match status" value="1"/>
</dbReference>
<dbReference type="InterPro" id="IPR001851">
    <property type="entry name" value="ABC_transp_permease"/>
</dbReference>
<sequence>MNARTPQSSKKSLFFFFASHRESGIILVIAVLVILVAIRAPVFLTTGNIRDIGMDISALIIVAIAQTMVIITAGIDLSVASNLALCAMTVGTTVRDHPNTPILLVILLGVALGALLGAINGVFITLGKVPPIIVTLGTMSIYRGLVFVMSGGSWVGASDVTEEFVSLAWTKWFGIPQLIIFAALTAVVFAYFMKYTRTGRQIYAIGSNLKAAQISGFRVERTQLIVYILSGALAGFAGVLWAARFSVVQNNSALGFELQSVASAVVGGTSIYGGSGTILGTVLGALFIGILANALTLVHISEFWQLAVQGLVILGAVIVNALIARRLQRLISFRNI</sequence>
<evidence type="ECO:0000256" key="4">
    <source>
        <dbReference type="ARBA" id="ARBA00022989"/>
    </source>
</evidence>
<evidence type="ECO:0000256" key="1">
    <source>
        <dbReference type="ARBA" id="ARBA00004651"/>
    </source>
</evidence>
<dbReference type="GO" id="GO:0022857">
    <property type="term" value="F:transmembrane transporter activity"/>
    <property type="evidence" value="ECO:0007669"/>
    <property type="project" value="InterPro"/>
</dbReference>
<keyword evidence="5 6" id="KW-0472">Membrane</keyword>
<dbReference type="GO" id="GO:0005886">
    <property type="term" value="C:plasma membrane"/>
    <property type="evidence" value="ECO:0007669"/>
    <property type="project" value="UniProtKB-SubCell"/>
</dbReference>
<dbReference type="Pfam" id="PF02653">
    <property type="entry name" value="BPD_transp_2"/>
    <property type="match status" value="1"/>
</dbReference>
<dbReference type="PANTHER" id="PTHR32196:SF72">
    <property type="entry name" value="RIBOSE IMPORT PERMEASE PROTEIN RBSC"/>
    <property type="match status" value="1"/>
</dbReference>
<evidence type="ECO:0000256" key="5">
    <source>
        <dbReference type="ARBA" id="ARBA00023136"/>
    </source>
</evidence>
<gene>
    <name evidence="7" type="ORF">CSA56_04325</name>
</gene>
<evidence type="ECO:0000256" key="2">
    <source>
        <dbReference type="ARBA" id="ARBA00022475"/>
    </source>
</evidence>
<feature type="transmembrane region" description="Helical" evidence="6">
    <location>
        <begin position="279"/>
        <end position="300"/>
    </location>
</feature>
<dbReference type="Proteomes" id="UP000230821">
    <property type="component" value="Unassembled WGS sequence"/>
</dbReference>
<keyword evidence="4 6" id="KW-1133">Transmembrane helix</keyword>
<feature type="transmembrane region" description="Helical" evidence="6">
    <location>
        <begin position="24"/>
        <end position="44"/>
    </location>
</feature>
<comment type="subcellular location">
    <subcellularLocation>
        <location evidence="1">Cell membrane</location>
        <topology evidence="1">Multi-pass membrane protein</topology>
    </subcellularLocation>
</comment>
<name>A0A2G6KK43_9BACT</name>
<evidence type="ECO:0000313" key="8">
    <source>
        <dbReference type="Proteomes" id="UP000230821"/>
    </source>
</evidence>
<feature type="transmembrane region" description="Helical" evidence="6">
    <location>
        <begin position="224"/>
        <end position="247"/>
    </location>
</feature>
<feature type="transmembrane region" description="Helical" evidence="6">
    <location>
        <begin position="253"/>
        <end position="272"/>
    </location>
</feature>
<feature type="transmembrane region" description="Helical" evidence="6">
    <location>
        <begin position="306"/>
        <end position="324"/>
    </location>
</feature>
<dbReference type="PANTHER" id="PTHR32196">
    <property type="entry name" value="ABC TRANSPORTER PERMEASE PROTEIN YPHD-RELATED-RELATED"/>
    <property type="match status" value="1"/>
</dbReference>
<accession>A0A2G6KK43</accession>
<feature type="transmembrane region" description="Helical" evidence="6">
    <location>
        <begin position="102"/>
        <end position="126"/>
    </location>
</feature>
<dbReference type="AlphaFoldDB" id="A0A2G6KK43"/>
<evidence type="ECO:0000256" key="3">
    <source>
        <dbReference type="ARBA" id="ARBA00022692"/>
    </source>
</evidence>
<dbReference type="EMBL" id="PDSK01000044">
    <property type="protein sequence ID" value="PIE35412.1"/>
    <property type="molecule type" value="Genomic_DNA"/>
</dbReference>
<evidence type="ECO:0000313" key="7">
    <source>
        <dbReference type="EMBL" id="PIE35412.1"/>
    </source>
</evidence>
<reference evidence="7 8" key="1">
    <citation type="submission" date="2017-10" db="EMBL/GenBank/DDBJ databases">
        <title>Novel microbial diversity and functional potential in the marine mammal oral microbiome.</title>
        <authorList>
            <person name="Dudek N.K."/>
            <person name="Sun C.L."/>
            <person name="Burstein D."/>
            <person name="Kantor R.S."/>
            <person name="Aliaga Goltsman D.S."/>
            <person name="Bik E.M."/>
            <person name="Thomas B.C."/>
            <person name="Banfield J.F."/>
            <person name="Relman D.A."/>
        </authorList>
    </citation>
    <scope>NUCLEOTIDE SEQUENCE [LARGE SCALE GENOMIC DNA]</scope>
    <source>
        <strain evidence="7">DOLJORAL78_47_16</strain>
    </source>
</reference>
<organism evidence="7 8">
    <name type="scientific">candidate division KSB3 bacterium</name>
    <dbReference type="NCBI Taxonomy" id="2044937"/>
    <lineage>
        <taxon>Bacteria</taxon>
        <taxon>candidate division KSB3</taxon>
    </lineage>
</organism>
<evidence type="ECO:0000256" key="6">
    <source>
        <dbReference type="SAM" id="Phobius"/>
    </source>
</evidence>